<dbReference type="Gene3D" id="2.120.10.30">
    <property type="entry name" value="TolB, C-terminal domain"/>
    <property type="match status" value="1"/>
</dbReference>
<evidence type="ECO:0000313" key="4">
    <source>
        <dbReference type="Proteomes" id="UP000256913"/>
    </source>
</evidence>
<gene>
    <name evidence="3" type="ORF">DFJ67_1821</name>
</gene>
<keyword evidence="2" id="KW-1133">Transmembrane helix</keyword>
<organism evidence="3 4">
    <name type="scientific">Asanoa ferruginea</name>
    <dbReference type="NCBI Taxonomy" id="53367"/>
    <lineage>
        <taxon>Bacteria</taxon>
        <taxon>Bacillati</taxon>
        <taxon>Actinomycetota</taxon>
        <taxon>Actinomycetes</taxon>
        <taxon>Micromonosporales</taxon>
        <taxon>Micromonosporaceae</taxon>
        <taxon>Asanoa</taxon>
    </lineage>
</organism>
<dbReference type="EMBL" id="QUMQ01000001">
    <property type="protein sequence ID" value="REF95858.1"/>
    <property type="molecule type" value="Genomic_DNA"/>
</dbReference>
<evidence type="ECO:0000256" key="1">
    <source>
        <dbReference type="SAM" id="MobiDB-lite"/>
    </source>
</evidence>
<evidence type="ECO:0000256" key="2">
    <source>
        <dbReference type="SAM" id="Phobius"/>
    </source>
</evidence>
<proteinExistence type="predicted"/>
<reference evidence="3 4" key="1">
    <citation type="submission" date="2018-08" db="EMBL/GenBank/DDBJ databases">
        <title>Sequencing the genomes of 1000 actinobacteria strains.</title>
        <authorList>
            <person name="Klenk H.-P."/>
        </authorList>
    </citation>
    <scope>NUCLEOTIDE SEQUENCE [LARGE SCALE GENOMIC DNA]</scope>
    <source>
        <strain evidence="3 4">DSM 44099</strain>
    </source>
</reference>
<dbReference type="InterPro" id="IPR011042">
    <property type="entry name" value="6-blade_b-propeller_TolB-like"/>
</dbReference>
<feature type="transmembrane region" description="Helical" evidence="2">
    <location>
        <begin position="38"/>
        <end position="59"/>
    </location>
</feature>
<dbReference type="SUPFAM" id="SSF82171">
    <property type="entry name" value="DPP6 N-terminal domain-like"/>
    <property type="match status" value="1"/>
</dbReference>
<keyword evidence="4" id="KW-1185">Reference proteome</keyword>
<dbReference type="AlphaFoldDB" id="A0A3D9ZEK0"/>
<keyword evidence="2" id="KW-0472">Membrane</keyword>
<dbReference type="Proteomes" id="UP000256913">
    <property type="component" value="Unassembled WGS sequence"/>
</dbReference>
<dbReference type="OrthoDB" id="3516511at2"/>
<protein>
    <recommendedName>
        <fullName evidence="5">WD40 repeat protein</fullName>
    </recommendedName>
</protein>
<accession>A0A3D9ZEK0</accession>
<feature type="compositionally biased region" description="Pro residues" evidence="1">
    <location>
        <begin position="92"/>
        <end position="101"/>
    </location>
</feature>
<evidence type="ECO:0000313" key="3">
    <source>
        <dbReference type="EMBL" id="REF95858.1"/>
    </source>
</evidence>
<feature type="compositionally biased region" description="Low complexity" evidence="1">
    <location>
        <begin position="69"/>
        <end position="91"/>
    </location>
</feature>
<dbReference type="RefSeq" id="WP_116067472.1">
    <property type="nucleotide sequence ID" value="NZ_BONB01000135.1"/>
</dbReference>
<evidence type="ECO:0008006" key="5">
    <source>
        <dbReference type="Google" id="ProtNLM"/>
    </source>
</evidence>
<name>A0A3D9ZEK0_9ACTN</name>
<comment type="caution">
    <text evidence="3">The sequence shown here is derived from an EMBL/GenBank/DDBJ whole genome shotgun (WGS) entry which is preliminary data.</text>
</comment>
<keyword evidence="2" id="KW-0812">Transmembrane</keyword>
<feature type="region of interest" description="Disordered" evidence="1">
    <location>
        <begin position="69"/>
        <end position="102"/>
    </location>
</feature>
<sequence>MSEERVEQALRHLGEELRFTNPTQAVLRRTRRMRLRRNVFGGVGGALAVAAVVAPFVYLPGQAPGPLGAPASTPPATSAPSTSAPSTSAPPTMAPPKPAPPGAVALPGGLYVASASNDSGSQIYDPKLHKYRSSGYPQAWVSPNGKLAAVADDNGRLGLLDLASKHVRWVTGPKLEVGAPEWSADSRRLVFSGPGPEQDTISIVLVDAAGARARTLRPSVLCWELCRPSWLPGGQEVSLPEAGQSQVAFQAYSVADGRSRRVLLPGTVQTGDAWSPDGRYVVASISAGNSSGIGIIEAATGNLVAALDPRPEDEFLARSVVWATTDRIVAVAARQLVVFSTEGKELQRIPLPSALRGVENDLAFGRP</sequence>